<name>A0A8S5PG69_9CAUD</name>
<organism evidence="1">
    <name type="scientific">Myoviridae sp. ctNYa18</name>
    <dbReference type="NCBI Taxonomy" id="2825090"/>
    <lineage>
        <taxon>Viruses</taxon>
        <taxon>Duplodnaviria</taxon>
        <taxon>Heunggongvirae</taxon>
        <taxon>Uroviricota</taxon>
        <taxon>Caudoviricetes</taxon>
    </lineage>
</organism>
<proteinExistence type="predicted"/>
<dbReference type="EMBL" id="BK015422">
    <property type="protein sequence ID" value="DAE05970.1"/>
    <property type="molecule type" value="Genomic_DNA"/>
</dbReference>
<protein>
    <submittedName>
        <fullName evidence="1">Uncharacterized protein</fullName>
    </submittedName>
</protein>
<reference evidence="1" key="1">
    <citation type="journal article" date="2021" name="Proc. Natl. Acad. Sci. U.S.A.">
        <title>A Catalog of Tens of Thousands of Viruses from Human Metagenomes Reveals Hidden Associations with Chronic Diseases.</title>
        <authorList>
            <person name="Tisza M.J."/>
            <person name="Buck C.B."/>
        </authorList>
    </citation>
    <scope>NUCLEOTIDE SEQUENCE</scope>
    <source>
        <strain evidence="1">CtNYa18</strain>
    </source>
</reference>
<sequence length="164" mass="17553">MAYVNLNFVPGEILTAAKMNLLAANDASFHDGTGIGDGSIQPDKLADSLKTYKSAEMDTGKKWIDGRPIFRKVVRGTVNMTGGYNTSSLPHGIAGLTDAWELISWSGNVRLSGVLSNNPIKQALPYIEGTHQSGITSIDKTSITISGSYAWGNSEVSVTLEYVK</sequence>
<evidence type="ECO:0000313" key="1">
    <source>
        <dbReference type="EMBL" id="DAE05970.1"/>
    </source>
</evidence>
<accession>A0A8S5PG69</accession>